<accession>A0ABP0L9Q3</accession>
<feature type="coiled-coil region" evidence="1">
    <location>
        <begin position="324"/>
        <end position="357"/>
    </location>
</feature>
<keyword evidence="3" id="KW-1133">Transmembrane helix</keyword>
<feature type="region of interest" description="Disordered" evidence="2">
    <location>
        <begin position="239"/>
        <end position="259"/>
    </location>
</feature>
<sequence>MSPEASEEVELLKAIYGDEAVELRNDLVLVSLQPRVGQGTALVSATFALHLPDNYPTMKPGVTIEKSRGLTDAGLSALNSAAKSALETYGSSEEGCLCQVMAELNEALDLANDESECLICLQACGNVTDQSVVYAPCDHVYHAKCLGHWAALKKSEALQAVESSTSSVRSQRDALAREVAELEAMVVELQEEGCRLEELVAELMSKRECQRKMLEEGEEIEDPGEDEPSLDDQLAMAKDDLKSTGSKRRKAESRRSEVTGRLHVLEDELHATAGDVDAAGLPCPVCRAPIQWDLLPPWATSTEMPKEATVAPVGALPPELLKQVRQLQKQHQSILQRRQAKEALEAERAERLAAQQEGFAQVGGERKWKKGRVVIRPVVIAVVVGALGPRLLRPTTWRRRQRSTGPVKPLEPIESLSRLARRVLDVDWCCFPESWRSAPFGQLEQLGMSQNMENMPVVNIDILVWCVAFLFTIVFGAFKGILGAVTVSLLMVLYQVADPPIARLGFCEERGRWMAVKAHHEVRQRLGVVAFRLEGPLFYANVERLEEWLAEMEVASGAAGQPVKAVILSAAAMPFVDTTALESMKQLLLSYTQRNIAFLVSNVSGQPQKILQHVLGDLLPEGCLTSSWTTEDCVRYLSKQAAEAEASERAMAQALLEVDQVVKEKKKVGVVSVEGETTKQDFRRQSMPASFGAQDRPLSTHLVTRDDLDLKEIKEEPRVAKVMPLRKSAWVLGGGKSVLKSRLADWAPSMAHDWVPKLETVQFAVVSMTAATRDGSTCCANAFVQVVCLLAFQRFLEALGVPGVAPVDDQIRALIAQVGTGEGKSMIVAALAIYVVVALKKKVHVVVDDETLLDRDFAAFRKLFESFNVLEDGKRRPLRAMLCVSEDPVTADWNAWLPPKARQESPPGERCWVVLWANSFAHLMIDVLNMPWLPWAAQA</sequence>
<dbReference type="SUPFAM" id="SSF54495">
    <property type="entry name" value="UBC-like"/>
    <property type="match status" value="1"/>
</dbReference>
<protein>
    <submittedName>
        <fullName evidence="6">Chloroplastic (AST82)</fullName>
    </submittedName>
</protein>
<evidence type="ECO:0000256" key="3">
    <source>
        <dbReference type="SAM" id="Phobius"/>
    </source>
</evidence>
<dbReference type="PROSITE" id="PS50801">
    <property type="entry name" value="STAS"/>
    <property type="match status" value="1"/>
</dbReference>
<keyword evidence="1" id="KW-0175">Coiled coil</keyword>
<dbReference type="PANTHER" id="PTHR13198:SF4">
    <property type="entry name" value="E3 UBIQUITIN-PROTEIN LIGASE RNF25"/>
    <property type="match status" value="1"/>
</dbReference>
<evidence type="ECO:0000259" key="5">
    <source>
        <dbReference type="PROSITE" id="PS50908"/>
    </source>
</evidence>
<dbReference type="InterPro" id="IPR027417">
    <property type="entry name" value="P-loop_NTPase"/>
</dbReference>
<dbReference type="PANTHER" id="PTHR13198">
    <property type="entry name" value="RING FINGER PROTEIN 25"/>
    <property type="match status" value="1"/>
</dbReference>
<reference evidence="6 7" key="1">
    <citation type="submission" date="2024-02" db="EMBL/GenBank/DDBJ databases">
        <authorList>
            <person name="Chen Y."/>
            <person name="Shah S."/>
            <person name="Dougan E. K."/>
            <person name="Thang M."/>
            <person name="Chan C."/>
        </authorList>
    </citation>
    <scope>NUCLEOTIDE SEQUENCE [LARGE SCALE GENOMIC DNA]</scope>
</reference>
<dbReference type="Pfam" id="PF07517">
    <property type="entry name" value="SecA_DEAD"/>
    <property type="match status" value="1"/>
</dbReference>
<dbReference type="SMART" id="SM00591">
    <property type="entry name" value="RWD"/>
    <property type="match status" value="1"/>
</dbReference>
<evidence type="ECO:0000256" key="2">
    <source>
        <dbReference type="SAM" id="MobiDB-lite"/>
    </source>
</evidence>
<feature type="transmembrane region" description="Helical" evidence="3">
    <location>
        <begin position="462"/>
        <end position="494"/>
    </location>
</feature>
<dbReference type="PROSITE" id="PS50908">
    <property type="entry name" value="RWD"/>
    <property type="match status" value="1"/>
</dbReference>
<dbReference type="InterPro" id="IPR016135">
    <property type="entry name" value="UBQ-conjugating_enzyme/RWD"/>
</dbReference>
<dbReference type="EMBL" id="CAXAMM010015258">
    <property type="protein sequence ID" value="CAK9035894.1"/>
    <property type="molecule type" value="Genomic_DNA"/>
</dbReference>
<dbReference type="SUPFAM" id="SSF52540">
    <property type="entry name" value="P-loop containing nucleoside triphosphate hydrolases"/>
    <property type="match status" value="1"/>
</dbReference>
<feature type="domain" description="RWD" evidence="5">
    <location>
        <begin position="7"/>
        <end position="111"/>
    </location>
</feature>
<dbReference type="InterPro" id="IPR001841">
    <property type="entry name" value="Znf_RING"/>
</dbReference>
<dbReference type="InterPro" id="IPR013083">
    <property type="entry name" value="Znf_RING/FYVE/PHD"/>
</dbReference>
<dbReference type="Proteomes" id="UP001642464">
    <property type="component" value="Unassembled WGS sequence"/>
</dbReference>
<name>A0ABP0L9Q3_9DINO</name>
<dbReference type="Gene3D" id="3.40.50.300">
    <property type="entry name" value="P-loop containing nucleotide triphosphate hydrolases"/>
    <property type="match status" value="1"/>
</dbReference>
<keyword evidence="3" id="KW-0472">Membrane</keyword>
<dbReference type="InterPro" id="IPR002645">
    <property type="entry name" value="STAS_dom"/>
</dbReference>
<evidence type="ECO:0000256" key="1">
    <source>
        <dbReference type="SAM" id="Coils"/>
    </source>
</evidence>
<keyword evidence="3" id="KW-0812">Transmembrane</keyword>
<dbReference type="InterPro" id="IPR011115">
    <property type="entry name" value="SecA_DEAD"/>
</dbReference>
<evidence type="ECO:0000259" key="4">
    <source>
        <dbReference type="PROSITE" id="PS50801"/>
    </source>
</evidence>
<dbReference type="SUPFAM" id="SSF57850">
    <property type="entry name" value="RING/U-box"/>
    <property type="match status" value="1"/>
</dbReference>
<dbReference type="InterPro" id="IPR039133">
    <property type="entry name" value="RNF25"/>
</dbReference>
<dbReference type="CDD" id="cd07042">
    <property type="entry name" value="STAS_SulP_like_sulfate_transporter"/>
    <property type="match status" value="1"/>
</dbReference>
<feature type="transmembrane region" description="Helical" evidence="3">
    <location>
        <begin position="374"/>
        <end position="392"/>
    </location>
</feature>
<dbReference type="Pfam" id="PF17123">
    <property type="entry name" value="zf-RING_11"/>
    <property type="match status" value="1"/>
</dbReference>
<dbReference type="Gene3D" id="3.30.40.10">
    <property type="entry name" value="Zinc/RING finger domain, C3HC4 (zinc finger)"/>
    <property type="match status" value="1"/>
</dbReference>
<dbReference type="Pfam" id="PF01740">
    <property type="entry name" value="STAS"/>
    <property type="match status" value="1"/>
</dbReference>
<dbReference type="InterPro" id="IPR036513">
    <property type="entry name" value="STAS_dom_sf"/>
</dbReference>
<dbReference type="Gene3D" id="3.30.750.24">
    <property type="entry name" value="STAS domain"/>
    <property type="match status" value="1"/>
</dbReference>
<evidence type="ECO:0000313" key="7">
    <source>
        <dbReference type="Proteomes" id="UP001642464"/>
    </source>
</evidence>
<comment type="caution">
    <text evidence="6">The sequence shown here is derived from an EMBL/GenBank/DDBJ whole genome shotgun (WGS) entry which is preliminary data.</text>
</comment>
<dbReference type="SUPFAM" id="SSF52091">
    <property type="entry name" value="SpoIIaa-like"/>
    <property type="match status" value="1"/>
</dbReference>
<dbReference type="InterPro" id="IPR006575">
    <property type="entry name" value="RWD_dom"/>
</dbReference>
<dbReference type="Gene3D" id="3.10.110.10">
    <property type="entry name" value="Ubiquitin Conjugating Enzyme"/>
    <property type="match status" value="1"/>
</dbReference>
<dbReference type="Pfam" id="PF05773">
    <property type="entry name" value="RWD"/>
    <property type="match status" value="1"/>
</dbReference>
<gene>
    <name evidence="6" type="ORF">SCF082_LOCUS21498</name>
</gene>
<evidence type="ECO:0000313" key="6">
    <source>
        <dbReference type="EMBL" id="CAK9035894.1"/>
    </source>
</evidence>
<feature type="domain" description="STAS" evidence="4">
    <location>
        <begin position="518"/>
        <end position="612"/>
    </location>
</feature>
<proteinExistence type="predicted"/>
<organism evidence="6 7">
    <name type="scientific">Durusdinium trenchii</name>
    <dbReference type="NCBI Taxonomy" id="1381693"/>
    <lineage>
        <taxon>Eukaryota</taxon>
        <taxon>Sar</taxon>
        <taxon>Alveolata</taxon>
        <taxon>Dinophyceae</taxon>
        <taxon>Suessiales</taxon>
        <taxon>Symbiodiniaceae</taxon>
        <taxon>Durusdinium</taxon>
    </lineage>
</organism>
<keyword evidence="7" id="KW-1185">Reference proteome</keyword>